<dbReference type="PANTHER" id="PTHR11097:SF8">
    <property type="entry name" value="EXOSOME COMPLEX COMPONENT RRP42"/>
    <property type="match status" value="1"/>
</dbReference>
<dbReference type="SUPFAM" id="SSF54211">
    <property type="entry name" value="Ribosomal protein S5 domain 2-like"/>
    <property type="match status" value="1"/>
</dbReference>
<evidence type="ECO:0000256" key="2">
    <source>
        <dbReference type="ARBA" id="ARBA00004604"/>
    </source>
</evidence>
<proteinExistence type="inferred from homology"/>
<evidence type="ECO:0000313" key="7">
    <source>
        <dbReference type="EMBL" id="KAL3228937.1"/>
    </source>
</evidence>
<dbReference type="Gene3D" id="3.30.230.70">
    <property type="entry name" value="GHMP Kinase, N-terminal domain"/>
    <property type="match status" value="1"/>
</dbReference>
<evidence type="ECO:0000256" key="6">
    <source>
        <dbReference type="ARBA" id="ARBA00042523"/>
    </source>
</evidence>
<evidence type="ECO:0000256" key="3">
    <source>
        <dbReference type="ARBA" id="ARBA00006678"/>
    </source>
</evidence>
<gene>
    <name evidence="7" type="ORF">RNJ44_02024</name>
</gene>
<dbReference type="InterPro" id="IPR020568">
    <property type="entry name" value="Ribosomal_Su5_D2-typ_SF"/>
</dbReference>
<dbReference type="PANTHER" id="PTHR11097">
    <property type="entry name" value="EXOSOME COMPLEX EXONUCLEASE RIBOSOMAL RNA PROCESSING PROTEIN"/>
    <property type="match status" value="1"/>
</dbReference>
<dbReference type="SUPFAM" id="SSF55666">
    <property type="entry name" value="Ribonuclease PH domain 2-like"/>
    <property type="match status" value="1"/>
</dbReference>
<comment type="caution">
    <text evidence="7">The sequence shown here is derived from an EMBL/GenBank/DDBJ whole genome shotgun (WGS) entry which is preliminary data.</text>
</comment>
<evidence type="ECO:0000256" key="4">
    <source>
        <dbReference type="ARBA" id="ARBA00022490"/>
    </source>
</evidence>
<evidence type="ECO:0000313" key="8">
    <source>
        <dbReference type="Proteomes" id="UP001623330"/>
    </source>
</evidence>
<sequence>MVLSITEKSYLADSLRSQPAIRPDGRAPYQSRPIELFVNFLPSSNGSTRIIASDGSECIVSIKSKVVDHTIEDELVEVDVDIVGQRDDSLLVESTSSLLRKVLKVGSTVDPKSLQLTKKYSFKLFIDVLVISSYSNPVSLISFAIYSALRSTYLPKLVSSFDDLQVEELPTFHDYDLVKLDIKPPLVFLIAVVGNNIILDPASNECEVANNGLILTWSDGKIVAPVRTIALNDNYIRGFDPVVLKKAYEMILKYAPEIVQALENE</sequence>
<evidence type="ECO:0000256" key="1">
    <source>
        <dbReference type="ARBA" id="ARBA00004496"/>
    </source>
</evidence>
<protein>
    <recommendedName>
        <fullName evidence="6">Ribosomal RNA-processing protein 42</fullName>
    </recommendedName>
</protein>
<name>A0ABR4NM92_9SACH</name>
<organism evidence="7 8">
    <name type="scientific">Nakaseomyces bracarensis</name>
    <dbReference type="NCBI Taxonomy" id="273131"/>
    <lineage>
        <taxon>Eukaryota</taxon>
        <taxon>Fungi</taxon>
        <taxon>Dikarya</taxon>
        <taxon>Ascomycota</taxon>
        <taxon>Saccharomycotina</taxon>
        <taxon>Saccharomycetes</taxon>
        <taxon>Saccharomycetales</taxon>
        <taxon>Saccharomycetaceae</taxon>
        <taxon>Nakaseomyces</taxon>
    </lineage>
</organism>
<evidence type="ECO:0000256" key="5">
    <source>
        <dbReference type="ARBA" id="ARBA00022835"/>
    </source>
</evidence>
<dbReference type="EMBL" id="JBEVYD010000012">
    <property type="protein sequence ID" value="KAL3228937.1"/>
    <property type="molecule type" value="Genomic_DNA"/>
</dbReference>
<keyword evidence="4" id="KW-0963">Cytoplasm</keyword>
<dbReference type="InterPro" id="IPR036345">
    <property type="entry name" value="ExoRNase_PH_dom2_sf"/>
</dbReference>
<comment type="subcellular location">
    <subcellularLocation>
        <location evidence="1">Cytoplasm</location>
    </subcellularLocation>
    <subcellularLocation>
        <location evidence="2">Nucleus</location>
        <location evidence="2">Nucleolus</location>
    </subcellularLocation>
</comment>
<keyword evidence="5" id="KW-0271">Exosome</keyword>
<dbReference type="Proteomes" id="UP001623330">
    <property type="component" value="Unassembled WGS sequence"/>
</dbReference>
<accession>A0ABR4NM92</accession>
<reference evidence="7 8" key="1">
    <citation type="submission" date="2024-05" db="EMBL/GenBank/DDBJ databases">
        <title>Long read based assembly of the Candida bracarensis genome reveals expanded adhesin content.</title>
        <authorList>
            <person name="Marcet-Houben M."/>
            <person name="Ksiezopolska E."/>
            <person name="Gabaldon T."/>
        </authorList>
    </citation>
    <scope>NUCLEOTIDE SEQUENCE [LARGE SCALE GENOMIC DNA]</scope>
    <source>
        <strain evidence="7 8">CBM6</strain>
    </source>
</reference>
<keyword evidence="8" id="KW-1185">Reference proteome</keyword>
<dbReference type="InterPro" id="IPR027408">
    <property type="entry name" value="PNPase/RNase_PH_dom_sf"/>
</dbReference>
<comment type="similarity">
    <text evidence="3">Belongs to the RNase PH family.</text>
</comment>
<dbReference type="InterPro" id="IPR050590">
    <property type="entry name" value="Exosome_comp_Rrp42_subfam"/>
</dbReference>